<protein>
    <recommendedName>
        <fullName evidence="4">ABC-2 type transport system permease protein</fullName>
    </recommendedName>
</protein>
<comment type="caution">
    <text evidence="2">The sequence shown here is derived from an EMBL/GenBank/DDBJ whole genome shotgun (WGS) entry which is preliminary data.</text>
</comment>
<organism evidence="2 3">
    <name type="scientific">Nonomuraea marmarensis</name>
    <dbReference type="NCBI Taxonomy" id="3351344"/>
    <lineage>
        <taxon>Bacteria</taxon>
        <taxon>Bacillati</taxon>
        <taxon>Actinomycetota</taxon>
        <taxon>Actinomycetes</taxon>
        <taxon>Streptosporangiales</taxon>
        <taxon>Streptosporangiaceae</taxon>
        <taxon>Nonomuraea</taxon>
    </lineage>
</organism>
<keyword evidence="1" id="KW-1133">Transmembrane helix</keyword>
<keyword evidence="1" id="KW-0812">Transmembrane</keyword>
<keyword evidence="1" id="KW-0472">Membrane</keyword>
<name>A0ABW7ADS7_9ACTN</name>
<sequence>MGKIVGDYFTTNAGMLVAVPLRDSSLGPGSGFGVYLVWVAVTMVAAAVLMKRRDA</sequence>
<dbReference type="Proteomes" id="UP001603978">
    <property type="component" value="Unassembled WGS sequence"/>
</dbReference>
<keyword evidence="3" id="KW-1185">Reference proteome</keyword>
<reference evidence="2 3" key="1">
    <citation type="submission" date="2024-10" db="EMBL/GenBank/DDBJ databases">
        <authorList>
            <person name="Topkara A.R."/>
            <person name="Saygin H."/>
        </authorList>
    </citation>
    <scope>NUCLEOTIDE SEQUENCE [LARGE SCALE GENOMIC DNA]</scope>
    <source>
        <strain evidence="2 3">M3C6</strain>
    </source>
</reference>
<accession>A0ABW7ADS7</accession>
<dbReference type="RefSeq" id="WP_393167563.1">
    <property type="nucleotide sequence ID" value="NZ_JBICRM010000011.1"/>
</dbReference>
<gene>
    <name evidence="2" type="ORF">ACFLIM_20195</name>
</gene>
<evidence type="ECO:0008006" key="4">
    <source>
        <dbReference type="Google" id="ProtNLM"/>
    </source>
</evidence>
<proteinExistence type="predicted"/>
<evidence type="ECO:0000313" key="3">
    <source>
        <dbReference type="Proteomes" id="UP001603978"/>
    </source>
</evidence>
<evidence type="ECO:0000256" key="1">
    <source>
        <dbReference type="SAM" id="Phobius"/>
    </source>
</evidence>
<dbReference type="EMBL" id="JBICRM010000011">
    <property type="protein sequence ID" value="MFG1705515.1"/>
    <property type="molecule type" value="Genomic_DNA"/>
</dbReference>
<feature type="transmembrane region" description="Helical" evidence="1">
    <location>
        <begin position="32"/>
        <end position="50"/>
    </location>
</feature>
<evidence type="ECO:0000313" key="2">
    <source>
        <dbReference type="EMBL" id="MFG1705515.1"/>
    </source>
</evidence>